<dbReference type="AlphaFoldDB" id="A0A5N7CIJ1"/>
<proteinExistence type="predicted"/>
<dbReference type="EMBL" id="ML735227">
    <property type="protein sequence ID" value="KAE8393885.1"/>
    <property type="molecule type" value="Genomic_DNA"/>
</dbReference>
<accession>A0A5N7CIJ1</accession>
<protein>
    <submittedName>
        <fullName evidence="1">Uncharacterized protein</fullName>
    </submittedName>
</protein>
<reference evidence="1" key="1">
    <citation type="submission" date="2019-04" db="EMBL/GenBank/DDBJ databases">
        <title>Friends and foes A comparative genomics studyof 23 Aspergillus species from section Flavi.</title>
        <authorList>
            <consortium name="DOE Joint Genome Institute"/>
            <person name="Kjaerbolling I."/>
            <person name="Vesth T."/>
            <person name="Frisvad J.C."/>
            <person name="Nybo J.L."/>
            <person name="Theobald S."/>
            <person name="Kildgaard S."/>
            <person name="Isbrandt T."/>
            <person name="Kuo A."/>
            <person name="Sato A."/>
            <person name="Lyhne E.K."/>
            <person name="Kogle M.E."/>
            <person name="Wiebenga A."/>
            <person name="Kun R.S."/>
            <person name="Lubbers R.J."/>
            <person name="Makela M.R."/>
            <person name="Barry K."/>
            <person name="Chovatia M."/>
            <person name="Clum A."/>
            <person name="Daum C."/>
            <person name="Haridas S."/>
            <person name="He G."/>
            <person name="LaButti K."/>
            <person name="Lipzen A."/>
            <person name="Mondo S."/>
            <person name="Riley R."/>
            <person name="Salamov A."/>
            <person name="Simmons B.A."/>
            <person name="Magnuson J.K."/>
            <person name="Henrissat B."/>
            <person name="Mortensen U.H."/>
            <person name="Larsen T.O."/>
            <person name="Devries R.P."/>
            <person name="Grigoriev I.V."/>
            <person name="Machida M."/>
            <person name="Baker S.E."/>
            <person name="Andersen M.R."/>
        </authorList>
    </citation>
    <scope>NUCLEOTIDE SEQUENCE [LARGE SCALE GENOMIC DNA]</scope>
    <source>
        <strain evidence="1">IBT 14317</strain>
    </source>
</reference>
<gene>
    <name evidence="1" type="ORF">BDV23DRAFT_29232</name>
</gene>
<name>A0A5N7CIJ1_PETAA</name>
<evidence type="ECO:0000313" key="1">
    <source>
        <dbReference type="EMBL" id="KAE8393885.1"/>
    </source>
</evidence>
<dbReference type="Proteomes" id="UP000326877">
    <property type="component" value="Unassembled WGS sequence"/>
</dbReference>
<organism evidence="1">
    <name type="scientific">Petromyces alliaceus</name>
    <name type="common">Aspergillus alliaceus</name>
    <dbReference type="NCBI Taxonomy" id="209559"/>
    <lineage>
        <taxon>Eukaryota</taxon>
        <taxon>Fungi</taxon>
        <taxon>Dikarya</taxon>
        <taxon>Ascomycota</taxon>
        <taxon>Pezizomycotina</taxon>
        <taxon>Eurotiomycetes</taxon>
        <taxon>Eurotiomycetidae</taxon>
        <taxon>Eurotiales</taxon>
        <taxon>Aspergillaceae</taxon>
        <taxon>Aspergillus</taxon>
        <taxon>Aspergillus subgen. Circumdati</taxon>
    </lineage>
</organism>
<sequence length="115" mass="12948">MALHSTQNAREYPRRTSQSVYCILHIQPIECIQLLFDKVRQRSNLGKYGPYWCPSWPGHWLCNVVVVVPGKKDCGLAIEDNNCKRTLHKAVGRIADSVGLLHNGGEVEANVLVEH</sequence>